<reference evidence="2" key="2">
    <citation type="journal article" date="2010" name="Nature">
        <title>Comparative genomics reveals mobile pathogenicity chromosomes in Fusarium.</title>
        <authorList>
            <person name="Ma L.J."/>
            <person name="van der Does H.C."/>
            <person name="Borkovich K.A."/>
            <person name="Coleman J.J."/>
            <person name="Daboussi M.J."/>
            <person name="Di Pietro A."/>
            <person name="Dufresne M."/>
            <person name="Freitag M."/>
            <person name="Grabherr M."/>
            <person name="Henrissat B."/>
            <person name="Houterman P.M."/>
            <person name="Kang S."/>
            <person name="Shim W.B."/>
            <person name="Woloshuk C."/>
            <person name="Xie X."/>
            <person name="Xu J.R."/>
            <person name="Antoniw J."/>
            <person name="Baker S.E."/>
            <person name="Bluhm B.H."/>
            <person name="Breakspear A."/>
            <person name="Brown D.W."/>
            <person name="Butchko R.A."/>
            <person name="Chapman S."/>
            <person name="Coulson R."/>
            <person name="Coutinho P.M."/>
            <person name="Danchin E.G."/>
            <person name="Diener A."/>
            <person name="Gale L.R."/>
            <person name="Gardiner D.M."/>
            <person name="Goff S."/>
            <person name="Hammond-Kosack K.E."/>
            <person name="Hilburn K."/>
            <person name="Hua-Van A."/>
            <person name="Jonkers W."/>
            <person name="Kazan K."/>
            <person name="Kodira C.D."/>
            <person name="Koehrsen M."/>
            <person name="Kumar L."/>
            <person name="Lee Y.H."/>
            <person name="Li L."/>
            <person name="Manners J.M."/>
            <person name="Miranda-Saavedra D."/>
            <person name="Mukherjee M."/>
            <person name="Park G."/>
            <person name="Park J."/>
            <person name="Park S.Y."/>
            <person name="Proctor R.H."/>
            <person name="Regev A."/>
            <person name="Ruiz-Roldan M.C."/>
            <person name="Sain D."/>
            <person name="Sakthikumar S."/>
            <person name="Sykes S."/>
            <person name="Schwartz D.C."/>
            <person name="Turgeon B.G."/>
            <person name="Wapinski I."/>
            <person name="Yoder O."/>
            <person name="Young S."/>
            <person name="Zeng Q."/>
            <person name="Zhou S."/>
            <person name="Galagan J."/>
            <person name="Cuomo C.A."/>
            <person name="Kistler H.C."/>
            <person name="Rep M."/>
        </authorList>
    </citation>
    <scope>NUCLEOTIDE SEQUENCE [LARGE SCALE GENOMIC DNA]</scope>
    <source>
        <strain evidence="2">4287</strain>
    </source>
</reference>
<dbReference type="EMBL" id="DS231706">
    <property type="protein sequence ID" value="KNB07967.1"/>
    <property type="molecule type" value="Genomic_DNA"/>
</dbReference>
<reference evidence="2" key="1">
    <citation type="submission" date="2007-04" db="EMBL/GenBank/DDBJ databases">
        <authorList>
            <consortium name="The Broad Institute Genome Sequencing Platform"/>
            <person name="Birren B."/>
            <person name="Lander E."/>
            <person name="Galagan J."/>
            <person name="Nusbaum C."/>
            <person name="Devon K."/>
            <person name="Ma L.-J."/>
            <person name="Jaffe D."/>
            <person name="Butler J."/>
            <person name="Alvarez P."/>
            <person name="Gnerre S."/>
            <person name="Grabherr M."/>
            <person name="Kleber M."/>
            <person name="Mauceli E."/>
            <person name="Brockman W."/>
            <person name="MacCallum I.A."/>
            <person name="Young S."/>
            <person name="LaButti K."/>
            <person name="DeCaprio D."/>
            <person name="Crawford M."/>
            <person name="Koehrsen M."/>
            <person name="Engels R."/>
            <person name="Montgomery P."/>
            <person name="Pearson M."/>
            <person name="Howarth C."/>
            <person name="Larson L."/>
            <person name="White J."/>
            <person name="O'Leary S."/>
            <person name="Kodira C."/>
            <person name="Zeng Q."/>
            <person name="Yandava C."/>
            <person name="Alvarado L."/>
            <person name="Kistler C."/>
            <person name="Shim W.-B."/>
            <person name="Kang S."/>
            <person name="Woloshuk C."/>
        </authorList>
    </citation>
    <scope>NUCLEOTIDE SEQUENCE</scope>
    <source>
        <strain evidence="2">4287</strain>
    </source>
</reference>
<dbReference type="RefSeq" id="XP_018246012.1">
    <property type="nucleotide sequence ID" value="XM_018400226.1"/>
</dbReference>
<feature type="region of interest" description="Disordered" evidence="1">
    <location>
        <begin position="134"/>
        <end position="194"/>
    </location>
</feature>
<sequence length="194" mass="21237">MFQVTPELNLFLDHRPPSMSTLPASNCDDRWDASTLAQEPEFRKSFLVPKATKLSTKPSQSPRRPANHHQTLPPCVQTDRDGTVRISEGKPSPTPNPQAPQLTTISLTTIPKRVPSVSLEAFAEASPTTIPVKPTFSLSSKQTSETYLKPTPMRDLKMPTSSIAGPDRSRATSAQPRIPETLTFPTPVATDHSN</sequence>
<gene>
    <name evidence="2" type="ORF">FOXG_19960</name>
</gene>
<evidence type="ECO:0000313" key="2">
    <source>
        <dbReference type="EMBL" id="KNB07966.1"/>
    </source>
</evidence>
<dbReference type="GeneID" id="28960666"/>
<feature type="region of interest" description="Disordered" evidence="1">
    <location>
        <begin position="42"/>
        <end position="102"/>
    </location>
</feature>
<dbReference type="VEuPathDB" id="FungiDB:FOXG_19960"/>
<evidence type="ECO:0000313" key="3">
    <source>
        <dbReference type="Proteomes" id="UP000009097"/>
    </source>
</evidence>
<feature type="compositionally biased region" description="Polar residues" evidence="1">
    <location>
        <begin position="136"/>
        <end position="146"/>
    </location>
</feature>
<name>A0A0J9VAK0_FUSO4</name>
<proteinExistence type="predicted"/>
<dbReference type="RefSeq" id="XP_018246011.1">
    <property type="nucleotide sequence ID" value="XM_018400225.1"/>
</dbReference>
<dbReference type="EMBL" id="DS231706">
    <property type="protein sequence ID" value="KNB07966.1"/>
    <property type="molecule type" value="Genomic_DNA"/>
</dbReference>
<accession>A0A0J9VAK0</accession>
<feature type="compositionally biased region" description="Polar residues" evidence="1">
    <location>
        <begin position="53"/>
        <end position="62"/>
    </location>
</feature>
<dbReference type="Proteomes" id="UP000009097">
    <property type="component" value="Unassembled WGS sequence"/>
</dbReference>
<evidence type="ECO:0000256" key="1">
    <source>
        <dbReference type="SAM" id="MobiDB-lite"/>
    </source>
</evidence>
<dbReference type="RefSeq" id="XP_018246010.1">
    <property type="nucleotide sequence ID" value="XM_018400224.1"/>
</dbReference>
<protein>
    <submittedName>
        <fullName evidence="2">Uncharacterized protein</fullName>
    </submittedName>
</protein>
<dbReference type="AlphaFoldDB" id="A0A0J9VAK0"/>
<organism evidence="2 3">
    <name type="scientific">Fusarium oxysporum f. sp. lycopersici (strain 4287 / CBS 123668 / FGSC 9935 / NRRL 34936)</name>
    <name type="common">Fusarium vascular wilt of tomato</name>
    <dbReference type="NCBI Taxonomy" id="426428"/>
    <lineage>
        <taxon>Eukaryota</taxon>
        <taxon>Fungi</taxon>
        <taxon>Dikarya</taxon>
        <taxon>Ascomycota</taxon>
        <taxon>Pezizomycotina</taxon>
        <taxon>Sordariomycetes</taxon>
        <taxon>Hypocreomycetidae</taxon>
        <taxon>Hypocreales</taxon>
        <taxon>Nectriaceae</taxon>
        <taxon>Fusarium</taxon>
        <taxon>Fusarium oxysporum species complex</taxon>
    </lineage>
</organism>
<dbReference type="KEGG" id="fox:FOXG_19960"/>
<dbReference type="EMBL" id="DS231706">
    <property type="protein sequence ID" value="KNB07964.1"/>
    <property type="molecule type" value="Genomic_DNA"/>
</dbReference>
<dbReference type="RefSeq" id="XP_018246009.1">
    <property type="nucleotide sequence ID" value="XM_018400223.1"/>
</dbReference>
<dbReference type="EMBL" id="DS231706">
    <property type="protein sequence ID" value="KNB07965.1"/>
    <property type="molecule type" value="Genomic_DNA"/>
</dbReference>